<keyword evidence="5" id="KW-1185">Reference proteome</keyword>
<dbReference type="PANTHER" id="PTHR46411:SF2">
    <property type="entry name" value="AAA+ ATPASE DOMAIN-CONTAINING PROTEIN"/>
    <property type="match status" value="1"/>
</dbReference>
<feature type="compositionally biased region" description="Basic residues" evidence="1">
    <location>
        <begin position="492"/>
        <end position="505"/>
    </location>
</feature>
<feature type="compositionally biased region" description="Polar residues" evidence="1">
    <location>
        <begin position="420"/>
        <end position="430"/>
    </location>
</feature>
<reference evidence="4 5" key="1">
    <citation type="submission" date="2015-03" db="EMBL/GenBank/DDBJ databases">
        <authorList>
            <person name="Radwan O."/>
            <person name="Al-Naeli F.A."/>
            <person name="Rendon G.A."/>
            <person name="Fields C."/>
        </authorList>
    </citation>
    <scope>NUCLEOTIDE SEQUENCE [LARGE SCALE GENOMIC DNA]</scope>
    <source>
        <strain evidence="4">CR-DP1</strain>
    </source>
</reference>
<protein>
    <submittedName>
        <fullName evidence="4">Uncharacterized protein</fullName>
    </submittedName>
</protein>
<feature type="compositionally biased region" description="Low complexity" evidence="1">
    <location>
        <begin position="298"/>
        <end position="317"/>
    </location>
</feature>
<dbReference type="InterPro" id="IPR027417">
    <property type="entry name" value="P-loop_NTPase"/>
</dbReference>
<feature type="domain" description="AAA+ ATPase lid" evidence="3">
    <location>
        <begin position="163"/>
        <end position="246"/>
    </location>
</feature>
<feature type="region of interest" description="Disordered" evidence="1">
    <location>
        <begin position="298"/>
        <end position="322"/>
    </location>
</feature>
<dbReference type="OrthoDB" id="10042665at2759"/>
<dbReference type="Gene3D" id="3.40.50.300">
    <property type="entry name" value="P-loop containing nucleotide triphosphate hydrolases"/>
    <property type="match status" value="1"/>
</dbReference>
<dbReference type="PANTHER" id="PTHR46411">
    <property type="entry name" value="FAMILY ATPASE, PUTATIVE-RELATED"/>
    <property type="match status" value="1"/>
</dbReference>
<dbReference type="GO" id="GO:0016887">
    <property type="term" value="F:ATP hydrolysis activity"/>
    <property type="evidence" value="ECO:0007669"/>
    <property type="project" value="InterPro"/>
</dbReference>
<organism evidence="4 5">
    <name type="scientific">Thielaviopsis punctulata</name>
    <dbReference type="NCBI Taxonomy" id="72032"/>
    <lineage>
        <taxon>Eukaryota</taxon>
        <taxon>Fungi</taxon>
        <taxon>Dikarya</taxon>
        <taxon>Ascomycota</taxon>
        <taxon>Pezizomycotina</taxon>
        <taxon>Sordariomycetes</taxon>
        <taxon>Hypocreomycetidae</taxon>
        <taxon>Microascales</taxon>
        <taxon>Ceratocystidaceae</taxon>
        <taxon>Thielaviopsis</taxon>
    </lineage>
</organism>
<feature type="domain" description="ATPase AAA-type core" evidence="2">
    <location>
        <begin position="15"/>
        <end position="129"/>
    </location>
</feature>
<gene>
    <name evidence="4" type="ORF">TD95_000247</name>
</gene>
<dbReference type="Pfam" id="PF00004">
    <property type="entry name" value="AAA"/>
    <property type="match status" value="1"/>
</dbReference>
<evidence type="ECO:0000313" key="4">
    <source>
        <dbReference type="EMBL" id="KKA28843.1"/>
    </source>
</evidence>
<feature type="compositionally biased region" description="Polar residues" evidence="1">
    <location>
        <begin position="449"/>
        <end position="462"/>
    </location>
</feature>
<evidence type="ECO:0000259" key="3">
    <source>
        <dbReference type="Pfam" id="PF23232"/>
    </source>
</evidence>
<name>A0A0F4ZG18_9PEZI</name>
<comment type="caution">
    <text evidence="4">The sequence shown here is derived from an EMBL/GenBank/DDBJ whole genome shotgun (WGS) entry which is preliminary data.</text>
</comment>
<dbReference type="InterPro" id="IPR056599">
    <property type="entry name" value="AAA_lid_fung"/>
</dbReference>
<evidence type="ECO:0000256" key="1">
    <source>
        <dbReference type="SAM" id="MobiDB-lite"/>
    </source>
</evidence>
<feature type="compositionally biased region" description="Low complexity" evidence="1">
    <location>
        <begin position="431"/>
        <end position="444"/>
    </location>
</feature>
<dbReference type="Proteomes" id="UP000033483">
    <property type="component" value="Unassembled WGS sequence"/>
</dbReference>
<evidence type="ECO:0000313" key="5">
    <source>
        <dbReference type="Proteomes" id="UP000033483"/>
    </source>
</evidence>
<dbReference type="AlphaFoldDB" id="A0A0F4ZG18"/>
<dbReference type="InterPro" id="IPR003959">
    <property type="entry name" value="ATPase_AAA_core"/>
</dbReference>
<dbReference type="Pfam" id="PF23232">
    <property type="entry name" value="AAA_lid_13"/>
    <property type="match status" value="1"/>
</dbReference>
<proteinExistence type="predicted"/>
<sequence length="505" mass="56525">MERPEWGKRPQLLTKSIEAAAEKFNKPLLQITCGDLGSTAKDVEEALKLNFNLASRWNSVLLLDEADVFLATRRRDDFARNALVAANNLGQKVFLRTLEYYAGILFLTTNRVGDFDEAFKSRIHMSLYYPPLDMDSTWKIFRLNFSLIHHRYDSLERLLEIEEVNINDYVTRYWKNNPKARWNGRQIRNACQTALALAEYEALKDYELEDIEQTKKVKVRLSYGFFERVGNAYLEFNKYLTKIQGTDDGTYAYRRGLRAKDDWNEVSDESPPSLLNLRKRPNVEKSSSLAMMADAGQMDAGFSQPPASNQAAAQPGPDFGQPQVNINLPPEQLVGSQHIQYPPPSPATSHVTVIPTQSEMPPGQYSQSILAPSGPPVPIQNHAMNGQTLNPTPQPPYAQTIPHQAMLASQPLNNLTVPPQTILGHTNQYHSGSQTMQQQNHQSQGFPPANSNAPSVSLSQKASIVGRSSAAKPTIPRVSTDEVSHAESNTSSKKKKKAGLFSRFR</sequence>
<dbReference type="EMBL" id="LAEV01001117">
    <property type="protein sequence ID" value="KKA28843.1"/>
    <property type="molecule type" value="Genomic_DNA"/>
</dbReference>
<feature type="region of interest" description="Disordered" evidence="1">
    <location>
        <begin position="420"/>
        <end position="505"/>
    </location>
</feature>
<evidence type="ECO:0000259" key="2">
    <source>
        <dbReference type="Pfam" id="PF00004"/>
    </source>
</evidence>
<dbReference type="SUPFAM" id="SSF52540">
    <property type="entry name" value="P-loop containing nucleoside triphosphate hydrolases"/>
    <property type="match status" value="1"/>
</dbReference>
<dbReference type="GO" id="GO:0005524">
    <property type="term" value="F:ATP binding"/>
    <property type="evidence" value="ECO:0007669"/>
    <property type="project" value="InterPro"/>
</dbReference>
<accession>A0A0F4ZG18</accession>